<evidence type="ECO:0000313" key="4">
    <source>
        <dbReference type="Proteomes" id="UP000780801"/>
    </source>
</evidence>
<feature type="signal peptide" evidence="1">
    <location>
        <begin position="1"/>
        <end position="18"/>
    </location>
</feature>
<dbReference type="Pfam" id="PF00080">
    <property type="entry name" value="Sod_Cu"/>
    <property type="match status" value="1"/>
</dbReference>
<dbReference type="Gene3D" id="2.60.40.200">
    <property type="entry name" value="Superoxide dismutase, copper/zinc binding domain"/>
    <property type="match status" value="1"/>
</dbReference>
<evidence type="ECO:0000256" key="1">
    <source>
        <dbReference type="SAM" id="SignalP"/>
    </source>
</evidence>
<keyword evidence="1" id="KW-0732">Signal</keyword>
<dbReference type="EMBL" id="JAABOA010002324">
    <property type="protein sequence ID" value="KAF9580035.1"/>
    <property type="molecule type" value="Genomic_DNA"/>
</dbReference>
<feature type="domain" description="Superoxide dismutase copper/zinc binding" evidence="2">
    <location>
        <begin position="36"/>
        <end position="165"/>
    </location>
</feature>
<accession>A0A9P6FQM1</accession>
<dbReference type="AlphaFoldDB" id="A0A9P6FQM1"/>
<dbReference type="Proteomes" id="UP000780801">
    <property type="component" value="Unassembled WGS sequence"/>
</dbReference>
<dbReference type="PANTHER" id="PTHR20910">
    <property type="entry name" value="AGAP001623-PA"/>
    <property type="match status" value="1"/>
</dbReference>
<dbReference type="GO" id="GO:0046872">
    <property type="term" value="F:metal ion binding"/>
    <property type="evidence" value="ECO:0007669"/>
    <property type="project" value="InterPro"/>
</dbReference>
<evidence type="ECO:0000259" key="2">
    <source>
        <dbReference type="Pfam" id="PF00080"/>
    </source>
</evidence>
<gene>
    <name evidence="3" type="ORF">BGW38_003473</name>
</gene>
<comment type="caution">
    <text evidence="3">The sequence shown here is derived from an EMBL/GenBank/DDBJ whole genome shotgun (WGS) entry which is preliminary data.</text>
</comment>
<dbReference type="SUPFAM" id="SSF49329">
    <property type="entry name" value="Cu,Zn superoxide dismutase-like"/>
    <property type="match status" value="1"/>
</dbReference>
<protein>
    <recommendedName>
        <fullName evidence="2">Superoxide dismutase copper/zinc binding domain-containing protein</fullName>
    </recommendedName>
</protein>
<dbReference type="PANTHER" id="PTHR20910:SF1">
    <property type="entry name" value="SUPEROXIDE DISMUTASE COPPER_ZINC BINDING DOMAIN-CONTAINING PROTEIN"/>
    <property type="match status" value="1"/>
</dbReference>
<reference evidence="3" key="1">
    <citation type="journal article" date="2020" name="Fungal Divers.">
        <title>Resolving the Mortierellaceae phylogeny through synthesis of multi-gene phylogenetics and phylogenomics.</title>
        <authorList>
            <person name="Vandepol N."/>
            <person name="Liber J."/>
            <person name="Desiro A."/>
            <person name="Na H."/>
            <person name="Kennedy M."/>
            <person name="Barry K."/>
            <person name="Grigoriev I.V."/>
            <person name="Miller A.N."/>
            <person name="O'Donnell K."/>
            <person name="Stajich J.E."/>
            <person name="Bonito G."/>
        </authorList>
    </citation>
    <scope>NUCLEOTIDE SEQUENCE</scope>
    <source>
        <strain evidence="3">KOD1015</strain>
    </source>
</reference>
<dbReference type="OrthoDB" id="159229at2759"/>
<name>A0A9P6FQM1_9FUNG</name>
<feature type="chain" id="PRO_5040507113" description="Superoxide dismutase copper/zinc binding domain-containing protein" evidence="1">
    <location>
        <begin position="19"/>
        <end position="215"/>
    </location>
</feature>
<sequence length="215" mass="21905">MLFKPAAAVLALAGLAAAQTKEYTKGVANVDMNGVKATFTFEKVAEGMNITVAVQSGLNTTAQKLPSGFDYHVHVSPVGPNNNCSSTGLHLDPAKVGVAKPCNPSDLTTCQTGDLAGKFGNLNATADGSITTFSYVDKQLNFTGAGPEGALLGRSIVIHNNITRYACADIVVEGYKGTDGNGTTTPPKGDGKSSATKLVGSIALTAVAALFALAL</sequence>
<dbReference type="InterPro" id="IPR053257">
    <property type="entry name" value="Cu-only_SOD"/>
</dbReference>
<dbReference type="InterPro" id="IPR036423">
    <property type="entry name" value="SOD-like_Cu/Zn_dom_sf"/>
</dbReference>
<proteinExistence type="predicted"/>
<dbReference type="InterPro" id="IPR001424">
    <property type="entry name" value="SOD_Cu_Zn_dom"/>
</dbReference>
<organism evidence="3 4">
    <name type="scientific">Lunasporangiospora selenospora</name>
    <dbReference type="NCBI Taxonomy" id="979761"/>
    <lineage>
        <taxon>Eukaryota</taxon>
        <taxon>Fungi</taxon>
        <taxon>Fungi incertae sedis</taxon>
        <taxon>Mucoromycota</taxon>
        <taxon>Mortierellomycotina</taxon>
        <taxon>Mortierellomycetes</taxon>
        <taxon>Mortierellales</taxon>
        <taxon>Mortierellaceae</taxon>
        <taxon>Lunasporangiospora</taxon>
    </lineage>
</organism>
<keyword evidence="4" id="KW-1185">Reference proteome</keyword>
<evidence type="ECO:0000313" key="3">
    <source>
        <dbReference type="EMBL" id="KAF9580035.1"/>
    </source>
</evidence>
<dbReference type="GO" id="GO:0006801">
    <property type="term" value="P:superoxide metabolic process"/>
    <property type="evidence" value="ECO:0007669"/>
    <property type="project" value="InterPro"/>
</dbReference>